<comment type="caution">
    <text evidence="1">The sequence shown here is derived from an EMBL/GenBank/DDBJ whole genome shotgun (WGS) entry which is preliminary data.</text>
</comment>
<dbReference type="RefSeq" id="WP_133589392.1">
    <property type="nucleotide sequence ID" value="NZ_CP037953.1"/>
</dbReference>
<name>A0A4R6UUM4_9GAMM</name>
<proteinExistence type="predicted"/>
<protein>
    <submittedName>
        <fullName evidence="1">Uncharacterized protein</fullName>
    </submittedName>
</protein>
<gene>
    <name evidence="1" type="ORF">EV696_10559</name>
</gene>
<reference evidence="1 2" key="1">
    <citation type="submission" date="2019-03" db="EMBL/GenBank/DDBJ databases">
        <title>Genomic Encyclopedia of Type Strains, Phase IV (KMG-IV): sequencing the most valuable type-strain genomes for metagenomic binning, comparative biology and taxonomic classification.</title>
        <authorList>
            <person name="Goeker M."/>
        </authorList>
    </citation>
    <scope>NUCLEOTIDE SEQUENCE [LARGE SCALE GENOMIC DNA]</scope>
    <source>
        <strain evidence="1 2">DSM 103792</strain>
    </source>
</reference>
<evidence type="ECO:0000313" key="2">
    <source>
        <dbReference type="Proteomes" id="UP000295375"/>
    </source>
</evidence>
<keyword evidence="2" id="KW-1185">Reference proteome</keyword>
<dbReference type="Proteomes" id="UP000295375">
    <property type="component" value="Unassembled WGS sequence"/>
</dbReference>
<evidence type="ECO:0000313" key="1">
    <source>
        <dbReference type="EMBL" id="TDQ49085.1"/>
    </source>
</evidence>
<organism evidence="1 2">
    <name type="scientific">Permianibacter aggregans</name>
    <dbReference type="NCBI Taxonomy" id="1510150"/>
    <lineage>
        <taxon>Bacteria</taxon>
        <taxon>Pseudomonadati</taxon>
        <taxon>Pseudomonadota</taxon>
        <taxon>Gammaproteobacteria</taxon>
        <taxon>Pseudomonadales</taxon>
        <taxon>Pseudomonadaceae</taxon>
        <taxon>Permianibacter</taxon>
    </lineage>
</organism>
<dbReference type="AlphaFoldDB" id="A0A4R6UUM4"/>
<dbReference type="EMBL" id="SNYM01000005">
    <property type="protein sequence ID" value="TDQ49085.1"/>
    <property type="molecule type" value="Genomic_DNA"/>
</dbReference>
<sequence>MRTQPKRPTSSPMDVKRDSSNIFYIPVTITATGQPSIPSGESTLRVNSDRTLVWTCDQDFNVWFTDRLVPAVSDSKHKNGAKFAKELDASKIPYRNLEYEYSIDTDGGRLDPKVIVNK</sequence>
<accession>A0A4R6UUM4</accession>